<accession>A0A4R2NSQ5</accession>
<dbReference type="EMBL" id="SLXK01000022">
    <property type="protein sequence ID" value="TCP24930.1"/>
    <property type="molecule type" value="Genomic_DNA"/>
</dbReference>
<gene>
    <name evidence="1" type="ORF">EV207_12233</name>
</gene>
<name>A0A4R2NSQ5_9BACL</name>
<dbReference type="AlphaFoldDB" id="A0A4R2NSQ5"/>
<reference evidence="1 2" key="1">
    <citation type="submission" date="2019-03" db="EMBL/GenBank/DDBJ databases">
        <title>Genomic Encyclopedia of Type Strains, Phase IV (KMG-IV): sequencing the most valuable type-strain genomes for metagenomic binning, comparative biology and taxonomic classification.</title>
        <authorList>
            <person name="Goeker M."/>
        </authorList>
    </citation>
    <scope>NUCLEOTIDE SEQUENCE [LARGE SCALE GENOMIC DNA]</scope>
    <source>
        <strain evidence="1 2">DSM 19377</strain>
    </source>
</reference>
<evidence type="ECO:0000313" key="2">
    <source>
        <dbReference type="Proteomes" id="UP000295416"/>
    </source>
</evidence>
<dbReference type="Proteomes" id="UP000295416">
    <property type="component" value="Unassembled WGS sequence"/>
</dbReference>
<organism evidence="1 2">
    <name type="scientific">Scopulibacillus darangshiensis</name>
    <dbReference type="NCBI Taxonomy" id="442528"/>
    <lineage>
        <taxon>Bacteria</taxon>
        <taxon>Bacillati</taxon>
        <taxon>Bacillota</taxon>
        <taxon>Bacilli</taxon>
        <taxon>Bacillales</taxon>
        <taxon>Sporolactobacillaceae</taxon>
        <taxon>Scopulibacillus</taxon>
    </lineage>
</organism>
<proteinExistence type="predicted"/>
<protein>
    <submittedName>
        <fullName evidence="1">Uncharacterized protein</fullName>
    </submittedName>
</protein>
<evidence type="ECO:0000313" key="1">
    <source>
        <dbReference type="EMBL" id="TCP24930.1"/>
    </source>
</evidence>
<keyword evidence="2" id="KW-1185">Reference proteome</keyword>
<comment type="caution">
    <text evidence="1">The sequence shown here is derived from an EMBL/GenBank/DDBJ whole genome shotgun (WGS) entry which is preliminary data.</text>
</comment>
<sequence length="38" mass="4470">MSKYQFLLESADSESDYKGPVFMDNKGGIGLYRQHDRW</sequence>